<evidence type="ECO:0000313" key="3">
    <source>
        <dbReference type="Proteomes" id="UP000275267"/>
    </source>
</evidence>
<feature type="region of interest" description="Disordered" evidence="1">
    <location>
        <begin position="348"/>
        <end position="404"/>
    </location>
</feature>
<proteinExistence type="predicted"/>
<evidence type="ECO:0000313" key="2">
    <source>
        <dbReference type="EMBL" id="RLM99806.1"/>
    </source>
</evidence>
<evidence type="ECO:0000256" key="1">
    <source>
        <dbReference type="SAM" id="MobiDB-lite"/>
    </source>
</evidence>
<gene>
    <name evidence="2" type="ORF">C2845_PM06G21990</name>
</gene>
<protein>
    <submittedName>
        <fullName evidence="2">Uncharacterized protein</fullName>
    </submittedName>
</protein>
<feature type="region of interest" description="Disordered" evidence="1">
    <location>
        <begin position="246"/>
        <end position="284"/>
    </location>
</feature>
<name>A0A3L6RAE1_PANMI</name>
<sequence length="418" mass="43749">MIRSAAVVYVLEVSPEEVGDLLHDLVVVVCVGQQVEAHRGLLAVHELDMVAVLPEALGVRQLPVAGEVQARHDDEALGEGKPPQPPPVRPERVARRVVPVGVLGQVRLPVPVPVLERDEVLAVQPPLRVGALGAAEHGVQQDVAADPDPGVGGADGHVVGDVAAGGVAGEEHAGLGVPAAAEERLRHGPLERGPAVVVGARVPVLGGAPVVDGQHHALAQLHEPAAQVVVDGRAGRGVREAAAVEEEDDRERVRGRRAGEEVEDGQRDRGRAGGVVGGGAVDTDLEADGRVDDVVEGGDALLGPRVGRHPAVEVLGEVAVEGAVRPPEHVVRQLEVGDEHPCVDRHRRLRNRRASINSSNRKTRKQQRVSSQTHSASPPIPLLFPRMGENANAGGDLSPPLARKDASFSMIGPFPFVG</sequence>
<dbReference type="Proteomes" id="UP000275267">
    <property type="component" value="Unassembled WGS sequence"/>
</dbReference>
<comment type="caution">
    <text evidence="2">The sequence shown here is derived from an EMBL/GenBank/DDBJ whole genome shotgun (WGS) entry which is preliminary data.</text>
</comment>
<dbReference type="EMBL" id="PQIB02000009">
    <property type="protein sequence ID" value="RLM99806.1"/>
    <property type="molecule type" value="Genomic_DNA"/>
</dbReference>
<accession>A0A3L6RAE1</accession>
<reference evidence="3" key="1">
    <citation type="journal article" date="2019" name="Nat. Commun.">
        <title>The genome of broomcorn millet.</title>
        <authorList>
            <person name="Zou C."/>
            <person name="Miki D."/>
            <person name="Li D."/>
            <person name="Tang Q."/>
            <person name="Xiao L."/>
            <person name="Rajput S."/>
            <person name="Deng P."/>
            <person name="Jia W."/>
            <person name="Huang R."/>
            <person name="Zhang M."/>
            <person name="Sun Y."/>
            <person name="Hu J."/>
            <person name="Fu X."/>
            <person name="Schnable P.S."/>
            <person name="Li F."/>
            <person name="Zhang H."/>
            <person name="Feng B."/>
            <person name="Zhu X."/>
            <person name="Liu R."/>
            <person name="Schnable J.C."/>
            <person name="Zhu J.-K."/>
            <person name="Zhang H."/>
        </authorList>
    </citation>
    <scope>NUCLEOTIDE SEQUENCE [LARGE SCALE GENOMIC DNA]</scope>
</reference>
<keyword evidence="3" id="KW-1185">Reference proteome</keyword>
<feature type="compositionally biased region" description="Basic and acidic residues" evidence="1">
    <location>
        <begin position="257"/>
        <end position="271"/>
    </location>
</feature>
<dbReference type="AlphaFoldDB" id="A0A3L6RAE1"/>
<organism evidence="2 3">
    <name type="scientific">Panicum miliaceum</name>
    <name type="common">Proso millet</name>
    <name type="synonym">Broomcorn millet</name>
    <dbReference type="NCBI Taxonomy" id="4540"/>
    <lineage>
        <taxon>Eukaryota</taxon>
        <taxon>Viridiplantae</taxon>
        <taxon>Streptophyta</taxon>
        <taxon>Embryophyta</taxon>
        <taxon>Tracheophyta</taxon>
        <taxon>Spermatophyta</taxon>
        <taxon>Magnoliopsida</taxon>
        <taxon>Liliopsida</taxon>
        <taxon>Poales</taxon>
        <taxon>Poaceae</taxon>
        <taxon>PACMAD clade</taxon>
        <taxon>Panicoideae</taxon>
        <taxon>Panicodae</taxon>
        <taxon>Paniceae</taxon>
        <taxon>Panicinae</taxon>
        <taxon>Panicum</taxon>
        <taxon>Panicum sect. Panicum</taxon>
    </lineage>
</organism>